<gene>
    <name evidence="10" type="ORF">GCM10009613_20200</name>
</gene>
<reference evidence="10 11" key="1">
    <citation type="journal article" date="2019" name="Int. J. Syst. Evol. Microbiol.">
        <title>The Global Catalogue of Microorganisms (GCM) 10K type strain sequencing project: providing services to taxonomists for standard genome sequencing and annotation.</title>
        <authorList>
            <consortium name="The Broad Institute Genomics Platform"/>
            <consortium name="The Broad Institute Genome Sequencing Center for Infectious Disease"/>
            <person name="Wu L."/>
            <person name="Ma J."/>
        </authorList>
    </citation>
    <scope>NUCLEOTIDE SEQUENCE [LARGE SCALE GENOMIC DNA]</scope>
    <source>
        <strain evidence="10 11">JCM 11896</strain>
    </source>
</reference>
<dbReference type="Proteomes" id="UP001501414">
    <property type="component" value="Unassembled WGS sequence"/>
</dbReference>
<evidence type="ECO:0000256" key="5">
    <source>
        <dbReference type="ARBA" id="ARBA00022989"/>
    </source>
</evidence>
<evidence type="ECO:0000259" key="9">
    <source>
        <dbReference type="PROSITE" id="PS50928"/>
    </source>
</evidence>
<evidence type="ECO:0000256" key="6">
    <source>
        <dbReference type="ARBA" id="ARBA00023136"/>
    </source>
</evidence>
<name>A0ABN1XRC6_9PSEU</name>
<keyword evidence="3" id="KW-1003">Cell membrane</keyword>
<feature type="transmembrane region" description="Helical" evidence="7">
    <location>
        <begin position="100"/>
        <end position="121"/>
    </location>
</feature>
<dbReference type="Gene3D" id="1.10.3720.10">
    <property type="entry name" value="MetI-like"/>
    <property type="match status" value="1"/>
</dbReference>
<feature type="transmembrane region" description="Helical" evidence="7">
    <location>
        <begin position="160"/>
        <end position="179"/>
    </location>
</feature>
<evidence type="ECO:0000313" key="11">
    <source>
        <dbReference type="Proteomes" id="UP001501414"/>
    </source>
</evidence>
<feature type="transmembrane region" description="Helical" evidence="7">
    <location>
        <begin position="133"/>
        <end position="154"/>
    </location>
</feature>
<comment type="subcellular location">
    <subcellularLocation>
        <location evidence="1 7">Cell membrane</location>
        <topology evidence="1 7">Multi-pass membrane protein</topology>
    </subcellularLocation>
</comment>
<dbReference type="InterPro" id="IPR000515">
    <property type="entry name" value="MetI-like"/>
</dbReference>
<keyword evidence="11" id="KW-1185">Reference proteome</keyword>
<dbReference type="InterPro" id="IPR035906">
    <property type="entry name" value="MetI-like_sf"/>
</dbReference>
<dbReference type="SUPFAM" id="SSF161098">
    <property type="entry name" value="MetI-like"/>
    <property type="match status" value="1"/>
</dbReference>
<evidence type="ECO:0000256" key="7">
    <source>
        <dbReference type="RuleBase" id="RU363032"/>
    </source>
</evidence>
<dbReference type="Pfam" id="PF00528">
    <property type="entry name" value="BPD_transp_1"/>
    <property type="match status" value="1"/>
</dbReference>
<comment type="caution">
    <text evidence="10">The sequence shown here is derived from an EMBL/GenBank/DDBJ whole genome shotgun (WGS) entry which is preliminary data.</text>
</comment>
<keyword evidence="4 7" id="KW-0812">Transmembrane</keyword>
<evidence type="ECO:0000256" key="3">
    <source>
        <dbReference type="ARBA" id="ARBA00022475"/>
    </source>
</evidence>
<sequence>MRMSTLWLDSPHGTGSAGAGGPDADRAAPPRREPFVDGPVFRAGARVLVVAVLLGAWEAVSRSGLVDAGAFPSMTATMAELGRQLVSAELWTAIGDTLRGWSAGVLIGVTLAVSVGTLLGLNRFAYLSVIPVVEFVKTVPVIAILPLAIVVWGATTEMKVFLVAFGVFWPLVIQVIYGVRAVDPVVRDTATVLRLRGLRRFSTVTLPSAAPFVATGIRVAAAVGLILTIIAELIGGAEGLGLSILSSVNAGPERLPATYAFILVTGVLGVLVTSAFSWLERRVLHWHESQRNAAAKGARA</sequence>
<protein>
    <recommendedName>
        <fullName evidence="9">ABC transmembrane type-1 domain-containing protein</fullName>
    </recommendedName>
</protein>
<comment type="similarity">
    <text evidence="7">Belongs to the binding-protein-dependent transport system permease family.</text>
</comment>
<feature type="transmembrane region" description="Helical" evidence="7">
    <location>
        <begin position="257"/>
        <end position="279"/>
    </location>
</feature>
<keyword evidence="2 7" id="KW-0813">Transport</keyword>
<accession>A0ABN1XRC6</accession>
<feature type="domain" description="ABC transmembrane type-1" evidence="9">
    <location>
        <begin position="94"/>
        <end position="280"/>
    </location>
</feature>
<dbReference type="PANTHER" id="PTHR30151:SF0">
    <property type="entry name" value="ABC TRANSPORTER PERMEASE PROTEIN MJ0413-RELATED"/>
    <property type="match status" value="1"/>
</dbReference>
<evidence type="ECO:0000256" key="4">
    <source>
        <dbReference type="ARBA" id="ARBA00022692"/>
    </source>
</evidence>
<evidence type="ECO:0000256" key="8">
    <source>
        <dbReference type="SAM" id="MobiDB-lite"/>
    </source>
</evidence>
<feature type="transmembrane region" description="Helical" evidence="7">
    <location>
        <begin position="209"/>
        <end position="237"/>
    </location>
</feature>
<organism evidence="10 11">
    <name type="scientific">Pseudonocardia kongjuensis</name>
    <dbReference type="NCBI Taxonomy" id="102227"/>
    <lineage>
        <taxon>Bacteria</taxon>
        <taxon>Bacillati</taxon>
        <taxon>Actinomycetota</taxon>
        <taxon>Actinomycetes</taxon>
        <taxon>Pseudonocardiales</taxon>
        <taxon>Pseudonocardiaceae</taxon>
        <taxon>Pseudonocardia</taxon>
    </lineage>
</organism>
<dbReference type="PANTHER" id="PTHR30151">
    <property type="entry name" value="ALKANE SULFONATE ABC TRANSPORTER-RELATED, MEMBRANE SUBUNIT"/>
    <property type="match status" value="1"/>
</dbReference>
<feature type="region of interest" description="Disordered" evidence="8">
    <location>
        <begin position="1"/>
        <end position="31"/>
    </location>
</feature>
<proteinExistence type="inferred from homology"/>
<evidence type="ECO:0000256" key="2">
    <source>
        <dbReference type="ARBA" id="ARBA00022448"/>
    </source>
</evidence>
<dbReference type="CDD" id="cd06261">
    <property type="entry name" value="TM_PBP2"/>
    <property type="match status" value="1"/>
</dbReference>
<dbReference type="PROSITE" id="PS50928">
    <property type="entry name" value="ABC_TM1"/>
    <property type="match status" value="1"/>
</dbReference>
<keyword evidence="5 7" id="KW-1133">Transmembrane helix</keyword>
<dbReference type="EMBL" id="BAAAJK010000006">
    <property type="protein sequence ID" value="GAA1386365.1"/>
    <property type="molecule type" value="Genomic_DNA"/>
</dbReference>
<evidence type="ECO:0000256" key="1">
    <source>
        <dbReference type="ARBA" id="ARBA00004651"/>
    </source>
</evidence>
<evidence type="ECO:0000313" key="10">
    <source>
        <dbReference type="EMBL" id="GAA1386365.1"/>
    </source>
</evidence>
<keyword evidence="6 7" id="KW-0472">Membrane</keyword>